<evidence type="ECO:0000256" key="1">
    <source>
        <dbReference type="SAM" id="MobiDB-lite"/>
    </source>
</evidence>
<keyword evidence="2" id="KW-1133">Transmembrane helix</keyword>
<dbReference type="EMBL" id="MZMQ01000002">
    <property type="protein sequence ID" value="OQJ61456.1"/>
    <property type="molecule type" value="Genomic_DNA"/>
</dbReference>
<name>A0A225C6J4_9MICO</name>
<dbReference type="AlphaFoldDB" id="A0A225C6J4"/>
<dbReference type="OrthoDB" id="9949092at2"/>
<keyword evidence="2" id="KW-0472">Membrane</keyword>
<comment type="caution">
    <text evidence="3">The sequence shown here is derived from an EMBL/GenBank/DDBJ whole genome shotgun (WGS) entry which is preliminary data.</text>
</comment>
<proteinExistence type="predicted"/>
<organism evidence="3 5">
    <name type="scientific">Clavibacter tessellarius</name>
    <dbReference type="NCBI Taxonomy" id="31965"/>
    <lineage>
        <taxon>Bacteria</taxon>
        <taxon>Bacillati</taxon>
        <taxon>Actinomycetota</taxon>
        <taxon>Actinomycetes</taxon>
        <taxon>Micrococcales</taxon>
        <taxon>Microbacteriaceae</taxon>
        <taxon>Clavibacter</taxon>
    </lineage>
</organism>
<dbReference type="Proteomes" id="UP000215316">
    <property type="component" value="Unassembled WGS sequence"/>
</dbReference>
<dbReference type="EMBL" id="MZMQ01000002">
    <property type="protein sequence ID" value="OQJ61410.1"/>
    <property type="molecule type" value="Genomic_DNA"/>
</dbReference>
<keyword evidence="2" id="KW-0812">Transmembrane</keyword>
<dbReference type="RefSeq" id="WP_094131544.1">
    <property type="nucleotide sequence ID" value="NZ_CP040790.1"/>
</dbReference>
<gene>
    <name evidence="3" type="ORF">B5P24_15440</name>
    <name evidence="4" type="ORF">B5P24_15680</name>
</gene>
<evidence type="ECO:0000313" key="3">
    <source>
        <dbReference type="EMBL" id="OQJ61410.1"/>
    </source>
</evidence>
<evidence type="ECO:0000313" key="4">
    <source>
        <dbReference type="EMBL" id="OQJ61456.1"/>
    </source>
</evidence>
<accession>A0A225C6J4</accession>
<feature type="region of interest" description="Disordered" evidence="1">
    <location>
        <begin position="71"/>
        <end position="98"/>
    </location>
</feature>
<sequence length="181" mass="19375">MIDPGTAAVGASLVAILVGLGGPLLNHRSALTQQRAHESATALARALQIVTVNSQGAADAIFNLTEARVPGMGARDPVTGEPNDPYGPPRRSARDRSHEELAEAEALIAVYGSPGIVAAHERWASALEGVEELIVNADSWYFEGERRATAANFDEASTREREARAQLRELLRSNLRDGRRG</sequence>
<evidence type="ECO:0000313" key="5">
    <source>
        <dbReference type="Proteomes" id="UP000215316"/>
    </source>
</evidence>
<evidence type="ECO:0000256" key="2">
    <source>
        <dbReference type="SAM" id="Phobius"/>
    </source>
</evidence>
<reference evidence="3" key="2">
    <citation type="submission" date="2017-08" db="EMBL/GenBank/DDBJ databases">
        <title>Genomes of multiple Clavibacter strains from different subspecies.</title>
        <authorList>
            <person name="Yuan X.-K."/>
            <person name="Li X.-S."/>
            <person name="Nie J."/>
            <person name="De Boer S.H."/>
        </authorList>
    </citation>
    <scope>NUCLEOTIDE SEQUENCE [LARGE SCALE GENOMIC DNA]</scope>
    <source>
        <strain evidence="3">ATCC 33566</strain>
    </source>
</reference>
<feature type="transmembrane region" description="Helical" evidence="2">
    <location>
        <begin position="6"/>
        <end position="25"/>
    </location>
</feature>
<keyword evidence="5" id="KW-1185">Reference proteome</keyword>
<reference evidence="3" key="1">
    <citation type="submission" date="2017-03" db="EMBL/GenBank/DDBJ databases">
        <authorList>
            <person name="Afonso C.L."/>
            <person name="Miller P.J."/>
            <person name="Scott M.A."/>
            <person name="Spackman E."/>
            <person name="Goraichik I."/>
            <person name="Dimitrov K.M."/>
            <person name="Suarez D.L."/>
            <person name="Swayne D.E."/>
        </authorList>
    </citation>
    <scope>NUCLEOTIDE SEQUENCE [LARGE SCALE GENOMIC DNA]</scope>
    <source>
        <strain evidence="3">ATCC 33566</strain>
    </source>
</reference>
<protein>
    <submittedName>
        <fullName evidence="3">Uncharacterized protein</fullName>
    </submittedName>
</protein>